<protein>
    <recommendedName>
        <fullName evidence="3">SHOCT domain-containing protein</fullName>
    </recommendedName>
</protein>
<feature type="transmembrane region" description="Helical" evidence="1">
    <location>
        <begin position="73"/>
        <end position="94"/>
    </location>
</feature>
<evidence type="ECO:0000313" key="2">
    <source>
        <dbReference type="EMBL" id="MPM10445.1"/>
    </source>
</evidence>
<evidence type="ECO:0000256" key="1">
    <source>
        <dbReference type="SAM" id="Phobius"/>
    </source>
</evidence>
<keyword evidence="1" id="KW-0812">Transmembrane</keyword>
<feature type="transmembrane region" description="Helical" evidence="1">
    <location>
        <begin position="106"/>
        <end position="127"/>
    </location>
</feature>
<name>A0A644X2R9_9ZZZZ</name>
<keyword evidence="1" id="KW-0472">Membrane</keyword>
<gene>
    <name evidence="2" type="ORF">SDC9_56777</name>
</gene>
<evidence type="ECO:0008006" key="3">
    <source>
        <dbReference type="Google" id="ProtNLM"/>
    </source>
</evidence>
<organism evidence="2">
    <name type="scientific">bioreactor metagenome</name>
    <dbReference type="NCBI Taxonomy" id="1076179"/>
    <lineage>
        <taxon>unclassified sequences</taxon>
        <taxon>metagenomes</taxon>
        <taxon>ecological metagenomes</taxon>
    </lineage>
</organism>
<keyword evidence="1" id="KW-1133">Transmembrane helix</keyword>
<comment type="caution">
    <text evidence="2">The sequence shown here is derived from an EMBL/GenBank/DDBJ whole genome shotgun (WGS) entry which is preliminary data.</text>
</comment>
<dbReference type="EMBL" id="VSSQ01001693">
    <property type="protein sequence ID" value="MPM10445.1"/>
    <property type="molecule type" value="Genomic_DNA"/>
</dbReference>
<proteinExistence type="predicted"/>
<accession>A0A644X2R9</accession>
<dbReference type="AlphaFoldDB" id="A0A644X2R9"/>
<reference evidence="2" key="1">
    <citation type="submission" date="2019-08" db="EMBL/GenBank/DDBJ databases">
        <authorList>
            <person name="Kucharzyk K."/>
            <person name="Murdoch R.W."/>
            <person name="Higgins S."/>
            <person name="Loffler F."/>
        </authorList>
    </citation>
    <scope>NUCLEOTIDE SEQUENCE</scope>
</reference>
<sequence>MTLEESKLEILKKVESGTLTVEEGADLLAILDGGSVAQPESEAEVLQGSVLDSTPVDEPTQSRSTAVPAGWKSLWSIPMFLGILFMGLSGWWLFASYGRSGLGVGFWFAFFFLALSTGLVILGWRLIAGRWLVLNVTEQKEDKTERVKIWVPLPLHFVDWAMRNFGQHMPEKVREKDYLRILKDLDQSVPDGEPFQVDIDENDFKGKKTVEINFS</sequence>